<dbReference type="Pfam" id="PF08281">
    <property type="entry name" value="Sigma70_r4_2"/>
    <property type="match status" value="1"/>
</dbReference>
<evidence type="ECO:0000259" key="5">
    <source>
        <dbReference type="Pfam" id="PF04542"/>
    </source>
</evidence>
<dbReference type="SUPFAM" id="SSF88659">
    <property type="entry name" value="Sigma3 and sigma4 domains of RNA polymerase sigma factors"/>
    <property type="match status" value="1"/>
</dbReference>
<proteinExistence type="inferred from homology"/>
<keyword evidence="4" id="KW-0804">Transcription</keyword>
<evidence type="ECO:0000256" key="2">
    <source>
        <dbReference type="ARBA" id="ARBA00023015"/>
    </source>
</evidence>
<dbReference type="GO" id="GO:0003677">
    <property type="term" value="F:DNA binding"/>
    <property type="evidence" value="ECO:0007669"/>
    <property type="project" value="InterPro"/>
</dbReference>
<dbReference type="Gene3D" id="1.10.10.10">
    <property type="entry name" value="Winged helix-like DNA-binding domain superfamily/Winged helix DNA-binding domain"/>
    <property type="match status" value="1"/>
</dbReference>
<dbReference type="InterPro" id="IPR036388">
    <property type="entry name" value="WH-like_DNA-bd_sf"/>
</dbReference>
<dbReference type="Proteomes" id="UP000252517">
    <property type="component" value="Unassembled WGS sequence"/>
</dbReference>
<dbReference type="InterPro" id="IPR007627">
    <property type="entry name" value="RNA_pol_sigma70_r2"/>
</dbReference>
<dbReference type="InterPro" id="IPR039425">
    <property type="entry name" value="RNA_pol_sigma-70-like"/>
</dbReference>
<gene>
    <name evidence="7" type="ORF">TH25_11075</name>
</gene>
<dbReference type="PANTHER" id="PTHR43133:SF63">
    <property type="entry name" value="RNA POLYMERASE SIGMA FACTOR FECI-RELATED"/>
    <property type="match status" value="1"/>
</dbReference>
<dbReference type="NCBIfam" id="TIGR02937">
    <property type="entry name" value="sigma70-ECF"/>
    <property type="match status" value="1"/>
</dbReference>
<reference evidence="7 8" key="1">
    <citation type="submission" date="2014-07" db="EMBL/GenBank/DDBJ databases">
        <title>Draft genome sequence of Thalassospira profundimaris S25-3-2.</title>
        <authorList>
            <person name="Lai Q."/>
            <person name="Shao Z."/>
        </authorList>
    </citation>
    <scope>NUCLEOTIDE SEQUENCE [LARGE SCALE GENOMIC DNA]</scope>
    <source>
        <strain evidence="7 8">S25-3-2</strain>
    </source>
</reference>
<keyword evidence="3" id="KW-0731">Sigma factor</keyword>
<feature type="domain" description="RNA polymerase sigma factor 70 region 4 type 2" evidence="6">
    <location>
        <begin position="110"/>
        <end position="162"/>
    </location>
</feature>
<dbReference type="OrthoDB" id="9794372at2"/>
<dbReference type="PANTHER" id="PTHR43133">
    <property type="entry name" value="RNA POLYMERASE ECF-TYPE SIGMA FACTO"/>
    <property type="match status" value="1"/>
</dbReference>
<dbReference type="AlphaFoldDB" id="A0A367XCF6"/>
<dbReference type="SUPFAM" id="SSF88946">
    <property type="entry name" value="Sigma2 domain of RNA polymerase sigma factors"/>
    <property type="match status" value="1"/>
</dbReference>
<comment type="similarity">
    <text evidence="1">Belongs to the sigma-70 factor family. ECF subfamily.</text>
</comment>
<dbReference type="InterPro" id="IPR013249">
    <property type="entry name" value="RNA_pol_sigma70_r4_t2"/>
</dbReference>
<name>A0A367XCF6_9PROT</name>
<comment type="caution">
    <text evidence="7">The sequence shown here is derived from an EMBL/GenBank/DDBJ whole genome shotgun (WGS) entry which is preliminary data.</text>
</comment>
<dbReference type="Gene3D" id="1.10.1740.10">
    <property type="match status" value="1"/>
</dbReference>
<organism evidence="7 8">
    <name type="scientific">Thalassospira profundimaris</name>
    <dbReference type="NCBI Taxonomy" id="502049"/>
    <lineage>
        <taxon>Bacteria</taxon>
        <taxon>Pseudomonadati</taxon>
        <taxon>Pseudomonadota</taxon>
        <taxon>Alphaproteobacteria</taxon>
        <taxon>Rhodospirillales</taxon>
        <taxon>Thalassospiraceae</taxon>
        <taxon>Thalassospira</taxon>
    </lineage>
</organism>
<protein>
    <submittedName>
        <fullName evidence="7">RNA polymerase subunit sigma-24</fullName>
    </submittedName>
</protein>
<evidence type="ECO:0000313" key="8">
    <source>
        <dbReference type="Proteomes" id="UP000252517"/>
    </source>
</evidence>
<feature type="domain" description="RNA polymerase sigma-70 region 2" evidence="5">
    <location>
        <begin position="11"/>
        <end position="74"/>
    </location>
</feature>
<dbReference type="GO" id="GO:0006352">
    <property type="term" value="P:DNA-templated transcription initiation"/>
    <property type="evidence" value="ECO:0007669"/>
    <property type="project" value="InterPro"/>
</dbReference>
<evidence type="ECO:0000259" key="6">
    <source>
        <dbReference type="Pfam" id="PF08281"/>
    </source>
</evidence>
<dbReference type="Pfam" id="PF04542">
    <property type="entry name" value="Sigma70_r2"/>
    <property type="match status" value="1"/>
</dbReference>
<evidence type="ECO:0000256" key="1">
    <source>
        <dbReference type="ARBA" id="ARBA00010641"/>
    </source>
</evidence>
<evidence type="ECO:0000313" key="7">
    <source>
        <dbReference type="EMBL" id="RCK50810.1"/>
    </source>
</evidence>
<dbReference type="EMBL" id="JPWH01000007">
    <property type="protein sequence ID" value="RCK50810.1"/>
    <property type="molecule type" value="Genomic_DNA"/>
</dbReference>
<evidence type="ECO:0000256" key="4">
    <source>
        <dbReference type="ARBA" id="ARBA00023163"/>
    </source>
</evidence>
<dbReference type="InterPro" id="IPR013324">
    <property type="entry name" value="RNA_pol_sigma_r3/r4-like"/>
</dbReference>
<keyword evidence="2" id="KW-0805">Transcription regulation</keyword>
<dbReference type="RefSeq" id="WP_114088375.1">
    <property type="nucleotide sequence ID" value="NZ_JPWH01000007.1"/>
</dbReference>
<accession>A0A367XCF6</accession>
<sequence length="173" mass="19986">MKFWARTLASLFEQHRSRLLSMAVRRMQDREVAAELVQDVYLRMMQHGSVGSRDENIKVLYTAVRNAVIDHHRSIRNHSRSMESLLPSQLWEQQETHSPQDHAEARQALGALDQALLELSPRAREMFLAHRVDGISNAKLAKKYDISVSAVEKQLARTIRHCQERLAAHIDRD</sequence>
<dbReference type="GO" id="GO:0016987">
    <property type="term" value="F:sigma factor activity"/>
    <property type="evidence" value="ECO:0007669"/>
    <property type="project" value="UniProtKB-KW"/>
</dbReference>
<evidence type="ECO:0000256" key="3">
    <source>
        <dbReference type="ARBA" id="ARBA00023082"/>
    </source>
</evidence>
<dbReference type="InterPro" id="IPR014284">
    <property type="entry name" value="RNA_pol_sigma-70_dom"/>
</dbReference>
<dbReference type="InterPro" id="IPR013325">
    <property type="entry name" value="RNA_pol_sigma_r2"/>
</dbReference>